<feature type="domain" description="FUZ/MON1/HPS1 third Longin" evidence="4">
    <location>
        <begin position="135"/>
        <end position="208"/>
    </location>
</feature>
<comment type="caution">
    <text evidence="5">The sequence shown here is derived from an EMBL/GenBank/DDBJ whole genome shotgun (WGS) entry which is preliminary data.</text>
</comment>
<dbReference type="PANTHER" id="PTHR13027">
    <property type="entry name" value="SAND PROTEIN-RELATED"/>
    <property type="match status" value="1"/>
</dbReference>
<comment type="function">
    <text evidence="2">Plays an important role in membrane trafficking through the secretory apparatus.</text>
</comment>
<organism evidence="5 6">
    <name type="scientific">Podargus strigoides</name>
    <name type="common">Tawny frogmouth</name>
    <name type="synonym">Caprimulgus strigoides</name>
    <dbReference type="NCBI Taxonomy" id="8905"/>
    <lineage>
        <taxon>Eukaryota</taxon>
        <taxon>Metazoa</taxon>
        <taxon>Chordata</taxon>
        <taxon>Craniata</taxon>
        <taxon>Vertebrata</taxon>
        <taxon>Euteleostomi</taxon>
        <taxon>Archelosauria</taxon>
        <taxon>Archosauria</taxon>
        <taxon>Dinosauria</taxon>
        <taxon>Saurischia</taxon>
        <taxon>Theropoda</taxon>
        <taxon>Coelurosauria</taxon>
        <taxon>Aves</taxon>
        <taxon>Neognathae</taxon>
        <taxon>Neoaves</taxon>
        <taxon>Strisores</taxon>
        <taxon>Caprimulgiformes</taxon>
        <taxon>Podargidae</taxon>
        <taxon>Podargus</taxon>
    </lineage>
</organism>
<reference evidence="5 6" key="1">
    <citation type="submission" date="2020-02" db="EMBL/GenBank/DDBJ databases">
        <title>Bird 10,000 Genomes (B10K) Project - Family phase.</title>
        <authorList>
            <person name="Zhang G."/>
        </authorList>
    </citation>
    <scope>NUCLEOTIDE SEQUENCE [LARGE SCALE GENOMIC DNA]</scope>
    <source>
        <strain evidence="5">B10K-DU-001-40</strain>
        <tissue evidence="5">Muscle</tissue>
    </source>
</reference>
<dbReference type="InterPro" id="IPR043970">
    <property type="entry name" value="FUZ/MON1/HPS1_longin_3"/>
</dbReference>
<dbReference type="PRINTS" id="PR01546">
    <property type="entry name" value="YEAST73DUF"/>
</dbReference>
<evidence type="ECO:0000259" key="4">
    <source>
        <dbReference type="Pfam" id="PF19038"/>
    </source>
</evidence>
<dbReference type="Proteomes" id="UP000584326">
    <property type="component" value="Unassembled WGS sequence"/>
</dbReference>
<dbReference type="InterPro" id="IPR043971">
    <property type="entry name" value="FUZ/MON1/HPS1_longin_2"/>
</dbReference>
<dbReference type="PANTHER" id="PTHR13027:SF13">
    <property type="entry name" value="VACUOLAR FUSION PROTEIN MON1 HOMOLOG B"/>
    <property type="match status" value="1"/>
</dbReference>
<accession>A0A7L4HEZ1</accession>
<name>A0A7L4HEZ1_PODST</name>
<protein>
    <recommendedName>
        <fullName evidence="2">Vacuolar fusion protein MON1 homolog</fullName>
    </recommendedName>
</protein>
<dbReference type="GO" id="GO:0006623">
    <property type="term" value="P:protein targeting to vacuole"/>
    <property type="evidence" value="ECO:0007669"/>
    <property type="project" value="UniProtKB-UniRule"/>
</dbReference>
<dbReference type="EMBL" id="VZTK01050884">
    <property type="protein sequence ID" value="NXX23905.1"/>
    <property type="molecule type" value="Genomic_DNA"/>
</dbReference>
<evidence type="ECO:0000259" key="3">
    <source>
        <dbReference type="Pfam" id="PF19037"/>
    </source>
</evidence>
<dbReference type="GO" id="GO:0035658">
    <property type="term" value="C:Mon1-Ccz1 complex"/>
    <property type="evidence" value="ECO:0007669"/>
    <property type="project" value="TreeGrafter"/>
</dbReference>
<proteinExistence type="inferred from homology"/>
<sequence length="209" mass="22697">VAAADGRLVTAARQKALTDGGGVSASDLHLLLNLLGGAGGVGEVWTPVCLPRFNADGYFYAYAAALGDDDDGDNGGGGSGVTLILLSTEREGFYAAAGCRRRLEEALRAQGWLKELRAAVKGGGGYGVNRAGAPELRHFLYKPLEGPEEMQQVPQFTSPELEEPYGSEEERQRLFDLYHYLHSRVHSPRRPLRLLYHVAEKETLLAWVS</sequence>
<dbReference type="InterPro" id="IPR004353">
    <property type="entry name" value="Mon1"/>
</dbReference>
<dbReference type="GO" id="GO:0016192">
    <property type="term" value="P:vesicle-mediated transport"/>
    <property type="evidence" value="ECO:0007669"/>
    <property type="project" value="InterPro"/>
</dbReference>
<comment type="similarity">
    <text evidence="1 2">Belongs to the MON1/SAND family.</text>
</comment>
<feature type="non-terminal residue" evidence="5">
    <location>
        <position position="1"/>
    </location>
</feature>
<gene>
    <name evidence="5" type="primary">Mon1b</name>
    <name evidence="5" type="ORF">PODSTR_R14933</name>
</gene>
<dbReference type="Pfam" id="PF19038">
    <property type="entry name" value="Fuz_longin_3"/>
    <property type="match status" value="1"/>
</dbReference>
<keyword evidence="6" id="KW-1185">Reference proteome</keyword>
<evidence type="ECO:0000313" key="5">
    <source>
        <dbReference type="EMBL" id="NXX23905.1"/>
    </source>
</evidence>
<feature type="non-terminal residue" evidence="5">
    <location>
        <position position="209"/>
    </location>
</feature>
<dbReference type="AlphaFoldDB" id="A0A7L4HEZ1"/>
<evidence type="ECO:0000256" key="1">
    <source>
        <dbReference type="ARBA" id="ARBA00008968"/>
    </source>
</evidence>
<dbReference type="Pfam" id="PF19037">
    <property type="entry name" value="Fuz_longin_2"/>
    <property type="match status" value="1"/>
</dbReference>
<feature type="domain" description="FUZ/MON1/HPS1 second Longin" evidence="3">
    <location>
        <begin position="4"/>
        <end position="101"/>
    </location>
</feature>
<dbReference type="OrthoDB" id="272411at2759"/>
<evidence type="ECO:0000313" key="6">
    <source>
        <dbReference type="Proteomes" id="UP000584326"/>
    </source>
</evidence>
<evidence type="ECO:0000256" key="2">
    <source>
        <dbReference type="RuleBase" id="RU367048"/>
    </source>
</evidence>